<dbReference type="Gene3D" id="1.20.1280.50">
    <property type="match status" value="1"/>
</dbReference>
<name>A0ABU6T8S0_9FABA</name>
<gene>
    <name evidence="2" type="ORF">PIB30_015646</name>
</gene>
<dbReference type="Proteomes" id="UP001341840">
    <property type="component" value="Unassembled WGS sequence"/>
</dbReference>
<dbReference type="InterPro" id="IPR006566">
    <property type="entry name" value="FBD"/>
</dbReference>
<sequence>MPKRKQKKVQVEESTITGTPKVDIISTLPDSLLCHILSFLPTRCAMATSILARRWRHLWKDLLVLDLDNSKDSPYYLSEESRFLAFVNAVFAQRRVPHVNKLRLICDIPRHEKKTIKRWIRNVVGPQLKELYLSLGDRKITLPEEVLTSCESLESLVLKGNMFLIVYGMDNDGFFDLPSLKNLELDLNYVDPDFLLSSCWSLENLKLTLHESFPLNASEPPQIIMPGSLKRLTLIQDENASEDLNDIEYLGIDTPLLEYLSITLWARCLEVSIKDYPNMVEAHLDIDQDQEQVGWMLELLNALGQTKLLDLKLNTMECLLRAPAFEFPEFPSLLNLKLELPYFNSGFLINLLHNCLMLQVLTLHNREKVSDVKPKEPSCWILPPKDPDCVISHLKTFEYKGYLESADEHAFIAYILERGPILKTMKIQVYRGLGLKNKQRIRQELSTLPRSSKACKLRVA</sequence>
<dbReference type="InterPro" id="IPR036047">
    <property type="entry name" value="F-box-like_dom_sf"/>
</dbReference>
<protein>
    <recommendedName>
        <fullName evidence="1">FBD domain-containing protein</fullName>
    </recommendedName>
</protein>
<dbReference type="SUPFAM" id="SSF81383">
    <property type="entry name" value="F-box domain"/>
    <property type="match status" value="1"/>
</dbReference>
<dbReference type="SMART" id="SM00579">
    <property type="entry name" value="FBD"/>
    <property type="match status" value="1"/>
</dbReference>
<organism evidence="2 3">
    <name type="scientific">Stylosanthes scabra</name>
    <dbReference type="NCBI Taxonomy" id="79078"/>
    <lineage>
        <taxon>Eukaryota</taxon>
        <taxon>Viridiplantae</taxon>
        <taxon>Streptophyta</taxon>
        <taxon>Embryophyta</taxon>
        <taxon>Tracheophyta</taxon>
        <taxon>Spermatophyta</taxon>
        <taxon>Magnoliopsida</taxon>
        <taxon>eudicotyledons</taxon>
        <taxon>Gunneridae</taxon>
        <taxon>Pentapetalae</taxon>
        <taxon>rosids</taxon>
        <taxon>fabids</taxon>
        <taxon>Fabales</taxon>
        <taxon>Fabaceae</taxon>
        <taxon>Papilionoideae</taxon>
        <taxon>50 kb inversion clade</taxon>
        <taxon>dalbergioids sensu lato</taxon>
        <taxon>Dalbergieae</taxon>
        <taxon>Pterocarpus clade</taxon>
        <taxon>Stylosanthes</taxon>
    </lineage>
</organism>
<reference evidence="2 3" key="1">
    <citation type="journal article" date="2023" name="Plants (Basel)">
        <title>Bridging the Gap: Combining Genomics and Transcriptomics Approaches to Understand Stylosanthes scabra, an Orphan Legume from the Brazilian Caatinga.</title>
        <authorList>
            <person name="Ferreira-Neto J.R.C."/>
            <person name="da Silva M.D."/>
            <person name="Binneck E."/>
            <person name="de Melo N.F."/>
            <person name="da Silva R.H."/>
            <person name="de Melo A.L.T.M."/>
            <person name="Pandolfi V."/>
            <person name="Bustamante F.O."/>
            <person name="Brasileiro-Vidal A.C."/>
            <person name="Benko-Iseppon A.M."/>
        </authorList>
    </citation>
    <scope>NUCLEOTIDE SEQUENCE [LARGE SCALE GENOMIC DNA]</scope>
    <source>
        <tissue evidence="2">Leaves</tissue>
    </source>
</reference>
<dbReference type="CDD" id="cd22160">
    <property type="entry name" value="F-box_AtFBL13-like"/>
    <property type="match status" value="1"/>
</dbReference>
<dbReference type="EMBL" id="JASCZI010090664">
    <property type="protein sequence ID" value="MED6144433.1"/>
    <property type="molecule type" value="Genomic_DNA"/>
</dbReference>
<keyword evidence="3" id="KW-1185">Reference proteome</keyword>
<dbReference type="InterPro" id="IPR032675">
    <property type="entry name" value="LRR_dom_sf"/>
</dbReference>
<evidence type="ECO:0000313" key="2">
    <source>
        <dbReference type="EMBL" id="MED6144433.1"/>
    </source>
</evidence>
<dbReference type="Pfam" id="PF08387">
    <property type="entry name" value="FBD"/>
    <property type="match status" value="1"/>
</dbReference>
<dbReference type="Pfam" id="PF00646">
    <property type="entry name" value="F-box"/>
    <property type="match status" value="1"/>
</dbReference>
<dbReference type="InterPro" id="IPR001810">
    <property type="entry name" value="F-box_dom"/>
</dbReference>
<dbReference type="SUPFAM" id="SSF52047">
    <property type="entry name" value="RNI-like"/>
    <property type="match status" value="1"/>
</dbReference>
<dbReference type="InterPro" id="IPR053781">
    <property type="entry name" value="F-box_AtFBL13-like"/>
</dbReference>
<dbReference type="Gene3D" id="3.80.10.10">
    <property type="entry name" value="Ribonuclease Inhibitor"/>
    <property type="match status" value="1"/>
</dbReference>
<proteinExistence type="predicted"/>
<comment type="caution">
    <text evidence="2">The sequence shown here is derived from an EMBL/GenBank/DDBJ whole genome shotgun (WGS) entry which is preliminary data.</text>
</comment>
<dbReference type="InterPro" id="IPR050232">
    <property type="entry name" value="FBL13/AtMIF1-like"/>
</dbReference>
<dbReference type="PANTHER" id="PTHR31900:SF34">
    <property type="entry name" value="EMB|CAB62440.1-RELATED"/>
    <property type="match status" value="1"/>
</dbReference>
<accession>A0ABU6T8S0</accession>
<evidence type="ECO:0000313" key="3">
    <source>
        <dbReference type="Proteomes" id="UP001341840"/>
    </source>
</evidence>
<dbReference type="PANTHER" id="PTHR31900">
    <property type="entry name" value="F-BOX/RNI SUPERFAMILY PROTEIN-RELATED"/>
    <property type="match status" value="1"/>
</dbReference>
<feature type="domain" description="FBD" evidence="1">
    <location>
        <begin position="388"/>
        <end position="460"/>
    </location>
</feature>
<evidence type="ECO:0000259" key="1">
    <source>
        <dbReference type="SMART" id="SM00579"/>
    </source>
</evidence>